<dbReference type="Proteomes" id="UP001215598">
    <property type="component" value="Unassembled WGS sequence"/>
</dbReference>
<reference evidence="2" key="1">
    <citation type="submission" date="2023-03" db="EMBL/GenBank/DDBJ databases">
        <title>Massive genome expansion in bonnet fungi (Mycena s.s.) driven by repeated elements and novel gene families across ecological guilds.</title>
        <authorList>
            <consortium name="Lawrence Berkeley National Laboratory"/>
            <person name="Harder C.B."/>
            <person name="Miyauchi S."/>
            <person name="Viragh M."/>
            <person name="Kuo A."/>
            <person name="Thoen E."/>
            <person name="Andreopoulos B."/>
            <person name="Lu D."/>
            <person name="Skrede I."/>
            <person name="Drula E."/>
            <person name="Henrissat B."/>
            <person name="Morin E."/>
            <person name="Kohler A."/>
            <person name="Barry K."/>
            <person name="LaButti K."/>
            <person name="Morin E."/>
            <person name="Salamov A."/>
            <person name="Lipzen A."/>
            <person name="Mereny Z."/>
            <person name="Hegedus B."/>
            <person name="Baldrian P."/>
            <person name="Stursova M."/>
            <person name="Weitz H."/>
            <person name="Taylor A."/>
            <person name="Grigoriev I.V."/>
            <person name="Nagy L.G."/>
            <person name="Martin F."/>
            <person name="Kauserud H."/>
        </authorList>
    </citation>
    <scope>NUCLEOTIDE SEQUENCE</scope>
    <source>
        <strain evidence="2">CBHHK182m</strain>
    </source>
</reference>
<keyword evidence="3" id="KW-1185">Reference proteome</keyword>
<name>A0AAD7JD91_9AGAR</name>
<protein>
    <submittedName>
        <fullName evidence="2">Uncharacterized protein</fullName>
    </submittedName>
</protein>
<evidence type="ECO:0000256" key="1">
    <source>
        <dbReference type="SAM" id="MobiDB-lite"/>
    </source>
</evidence>
<feature type="region of interest" description="Disordered" evidence="1">
    <location>
        <begin position="361"/>
        <end position="383"/>
    </location>
</feature>
<feature type="compositionally biased region" description="Basic and acidic residues" evidence="1">
    <location>
        <begin position="362"/>
        <end position="372"/>
    </location>
</feature>
<gene>
    <name evidence="2" type="ORF">B0H16DRAFT_1884186</name>
</gene>
<evidence type="ECO:0000313" key="3">
    <source>
        <dbReference type="Proteomes" id="UP001215598"/>
    </source>
</evidence>
<feature type="compositionally biased region" description="Low complexity" evidence="1">
    <location>
        <begin position="194"/>
        <end position="208"/>
    </location>
</feature>
<dbReference type="AlphaFoldDB" id="A0AAD7JD91"/>
<proteinExistence type="predicted"/>
<evidence type="ECO:0000313" key="2">
    <source>
        <dbReference type="EMBL" id="KAJ7762214.1"/>
    </source>
</evidence>
<feature type="compositionally biased region" description="Low complexity" evidence="1">
    <location>
        <begin position="168"/>
        <end position="178"/>
    </location>
</feature>
<organism evidence="2 3">
    <name type="scientific">Mycena metata</name>
    <dbReference type="NCBI Taxonomy" id="1033252"/>
    <lineage>
        <taxon>Eukaryota</taxon>
        <taxon>Fungi</taxon>
        <taxon>Dikarya</taxon>
        <taxon>Basidiomycota</taxon>
        <taxon>Agaricomycotina</taxon>
        <taxon>Agaricomycetes</taxon>
        <taxon>Agaricomycetidae</taxon>
        <taxon>Agaricales</taxon>
        <taxon>Marasmiineae</taxon>
        <taxon>Mycenaceae</taxon>
        <taxon>Mycena</taxon>
    </lineage>
</organism>
<accession>A0AAD7JD91</accession>
<sequence length="383" mass="41790">MPTSAHVPSLPLASRTSGIRTSASSTTCSLLFSPNTGPRLESKDLQLVAVHDILLLSLRVCAFLPACALHDSSPSTVTITSTFPDSRLGRASASWRLQQHEHPRTQRRLLHRIRHICKPESEEHGILPLPLPVPGPLAQLVVQLLHCDNTYVTRTAPSMRAGRRGGRRTSTSTTARRSPSMVSTSEHTSGVICASASASWSSASTSTTRPSELVSFPRPAPPSQRRAVRPAPHLHLPRFHHPAPPPPYCTRSHPSRTRHGNNSPARAVTLTPNTYSYAETHTTPTSTPKMLPLVHPIGTAMPATLILDCTGRASLHGALLHTRIECQSHRHRVRKPPRRLEQLSHTLQFHGGLSCHPPSLVPKKEKESEHGPRATTAEVARLC</sequence>
<comment type="caution">
    <text evidence="2">The sequence shown here is derived from an EMBL/GenBank/DDBJ whole genome shotgun (WGS) entry which is preliminary data.</text>
</comment>
<feature type="region of interest" description="Disordered" evidence="1">
    <location>
        <begin position="158"/>
        <end position="268"/>
    </location>
</feature>
<dbReference type="EMBL" id="JARKIB010000033">
    <property type="protein sequence ID" value="KAJ7762214.1"/>
    <property type="molecule type" value="Genomic_DNA"/>
</dbReference>